<evidence type="ECO:0008006" key="3">
    <source>
        <dbReference type="Google" id="ProtNLM"/>
    </source>
</evidence>
<dbReference type="HOGENOM" id="CLU_959157_0_0_14"/>
<dbReference type="AlphaFoldDB" id="U5NFK1"/>
<dbReference type="STRING" id="1403316.PRV_01230"/>
<dbReference type="OrthoDB" id="396389at2"/>
<keyword evidence="2" id="KW-1185">Reference proteome</keyword>
<reference evidence="1 2" key="1">
    <citation type="journal article" date="2013" name="Genome Announc.">
        <title>Genome Sequence of Mycoplasma parvum (Formerly Eperythrozoon parvum), a Diminutive Hemoplasma of the Pig.</title>
        <authorList>
            <person name="do Nascimento N.C."/>
            <person name="Dos Santos A.P."/>
            <person name="Chu Y."/>
            <person name="Guimaraes A.M."/>
            <person name="Pagliaro A."/>
            <person name="Messick J.B."/>
        </authorList>
    </citation>
    <scope>NUCLEOTIDE SEQUENCE [LARGE SCALE GENOMIC DNA]</scope>
    <source>
        <strain evidence="1 2">Indiana</strain>
    </source>
</reference>
<accession>U5NFK1</accession>
<evidence type="ECO:0000313" key="1">
    <source>
        <dbReference type="EMBL" id="AGX89008.1"/>
    </source>
</evidence>
<name>U5NFK1_9MOLU</name>
<dbReference type="EMBL" id="CP006771">
    <property type="protein sequence ID" value="AGX89008.1"/>
    <property type="molecule type" value="Genomic_DNA"/>
</dbReference>
<gene>
    <name evidence="1" type="ORF">PRV_01230</name>
</gene>
<protein>
    <recommendedName>
        <fullName evidence="3">DNA polymerase III delta N-terminal domain-containing protein</fullName>
    </recommendedName>
</protein>
<dbReference type="Proteomes" id="UP000017119">
    <property type="component" value="Chromosome"/>
</dbReference>
<dbReference type="KEGG" id="mpv:PRV_01230"/>
<organism evidence="1 2">
    <name type="scientific">Mycoplasma parvum str. Indiana</name>
    <dbReference type="NCBI Taxonomy" id="1403316"/>
    <lineage>
        <taxon>Bacteria</taxon>
        <taxon>Bacillati</taxon>
        <taxon>Mycoplasmatota</taxon>
        <taxon>Mollicutes</taxon>
        <taxon>Mycoplasmataceae</taxon>
        <taxon>Mycoplasma</taxon>
    </lineage>
</organism>
<proteinExistence type="predicted"/>
<sequence length="291" mass="34677">MLWIYISKNLDALEVKVEEFLEKFSQQKLLHLRRASFEEVKSSLTQLNLFENYTHYIFEDYKGKLSDLQLLFNNISFENTKILFTIFVENKIALSWEILNKLEDKNYWLYSPGVLIRNKYLNTLLQKNDLQLSSEYIEFLKEGALFSCLQLKGVIEQLKIFSFSGEKITKEIVLGSIKSNKICEASENPFTFLDLYLTNQIQKWVLLLRKMSYSLDSLISFLRCFSYSLNQQFWNTSNSLETSNFIRELSYNFLLFMELKFFKIKRDSSWLVFHFFWKHQPVCKLALDAQN</sequence>
<evidence type="ECO:0000313" key="2">
    <source>
        <dbReference type="Proteomes" id="UP000017119"/>
    </source>
</evidence>
<dbReference type="PATRIC" id="fig|1403316.3.peg.218"/>